<proteinExistence type="predicted"/>
<evidence type="ECO:0000313" key="1">
    <source>
        <dbReference type="EMBL" id="CCF00075.1"/>
    </source>
</evidence>
<dbReference type="EMBL" id="HE616899">
    <property type="protein sequence ID" value="CCF00075.1"/>
    <property type="molecule type" value="Genomic_DNA"/>
</dbReference>
<keyword evidence="1" id="KW-0614">Plasmid</keyword>
<accession>G9AG93</accession>
<dbReference type="Proteomes" id="UP000007735">
    <property type="component" value="Plasmid pSfHH103e"/>
</dbReference>
<sequence length="125" mass="15454">MRLCCRNLLGPTMALEADGLGQGLWEELRWFWRFRRSRRVPVPWRRPRTADRDWIERHTQMRRFGDTTVAVAWLDGRRWIVKERFWFGWPDPPRYVLFVLESETVWMAKDFNHWPPQWRKPWDAA</sequence>
<reference evidence="1 2" key="1">
    <citation type="journal article" date="2012" name="J. Bacteriol.">
        <title>Genome sequence of the soybean symbiont Sinorhizobium fredii HH103.</title>
        <authorList>
            <person name="Weidner S."/>
            <person name="Becker A."/>
            <person name="Bonilla I."/>
            <person name="Jaenicke S."/>
            <person name="Lloret J."/>
            <person name="Margaret I."/>
            <person name="Puhler A."/>
            <person name="Ruiz-Sainz J.E."/>
            <person name="Schneiker-Bekel S."/>
            <person name="Szczepanowski R."/>
            <person name="Vinardell J.M."/>
            <person name="Zehner S."/>
            <person name="Gottfert M."/>
        </authorList>
    </citation>
    <scope>NUCLEOTIDE SEQUENCE [LARGE SCALE GENOMIC DNA]</scope>
    <source>
        <strain evidence="1 2">HH103</strain>
        <plasmid evidence="2">pSfHH103e</plasmid>
    </source>
</reference>
<organism evidence="1 2">
    <name type="scientific">Sinorhizobium fredii (strain HH103)</name>
    <dbReference type="NCBI Taxonomy" id="1117943"/>
    <lineage>
        <taxon>Bacteria</taxon>
        <taxon>Pseudomonadati</taxon>
        <taxon>Pseudomonadota</taxon>
        <taxon>Alphaproteobacteria</taxon>
        <taxon>Hyphomicrobiales</taxon>
        <taxon>Rhizobiaceae</taxon>
        <taxon>Sinorhizobium/Ensifer group</taxon>
        <taxon>Sinorhizobium</taxon>
    </lineage>
</organism>
<dbReference type="AlphaFoldDB" id="G9AG93"/>
<dbReference type="PATRIC" id="fig|380.5.peg.5171"/>
<geneLocation type="plasmid" evidence="1 2">
    <name>pSfHH103e</name>
</geneLocation>
<protein>
    <submittedName>
        <fullName evidence="1">Uncharacterized protein</fullName>
    </submittedName>
</protein>
<gene>
    <name evidence="1" type="ordered locus">SFHH103_05612</name>
</gene>
<dbReference type="KEGG" id="sfh:SFHH103_05612"/>
<dbReference type="HOGENOM" id="CLU_1990866_0_0_5"/>
<evidence type="ECO:0000313" key="2">
    <source>
        <dbReference type="Proteomes" id="UP000007735"/>
    </source>
</evidence>
<name>G9AG93_SINF1</name>